<name>A0A379C627_9FIRM</name>
<feature type="active site" description="Proton donor/acceptor" evidence="6">
    <location>
        <position position="405"/>
    </location>
</feature>
<dbReference type="GO" id="GO:0018104">
    <property type="term" value="P:peptidoglycan-protein cross-linking"/>
    <property type="evidence" value="ECO:0007669"/>
    <property type="project" value="TreeGrafter"/>
</dbReference>
<dbReference type="InterPro" id="IPR038054">
    <property type="entry name" value="LD_TPept-like_central_sf"/>
</dbReference>
<dbReference type="Pfam" id="PF03734">
    <property type="entry name" value="YkuD"/>
    <property type="match status" value="1"/>
</dbReference>
<accession>A0A379C627</accession>
<gene>
    <name evidence="9" type="ORF">NCTC13149_01540</name>
</gene>
<keyword evidence="5 6" id="KW-0961">Cell wall biogenesis/degradation</keyword>
<dbReference type="InterPro" id="IPR005490">
    <property type="entry name" value="LD_TPept_cat_dom"/>
</dbReference>
<proteinExistence type="predicted"/>
<dbReference type="GO" id="GO:0071555">
    <property type="term" value="P:cell wall organization"/>
    <property type="evidence" value="ECO:0007669"/>
    <property type="project" value="UniProtKB-UniRule"/>
</dbReference>
<keyword evidence="7" id="KW-1133">Transmembrane helix</keyword>
<keyword evidence="7" id="KW-0472">Membrane</keyword>
<comment type="pathway">
    <text evidence="1 6">Cell wall biogenesis; peptidoglycan biosynthesis.</text>
</comment>
<keyword evidence="4 6" id="KW-0573">Peptidoglycan synthesis</keyword>
<dbReference type="PANTHER" id="PTHR30582:SF33">
    <property type="entry name" value="EXPORTED PROTEIN"/>
    <property type="match status" value="1"/>
</dbReference>
<dbReference type="GO" id="GO:0016740">
    <property type="term" value="F:transferase activity"/>
    <property type="evidence" value="ECO:0007669"/>
    <property type="project" value="UniProtKB-KW"/>
</dbReference>
<feature type="domain" description="L,D-TPase catalytic" evidence="8">
    <location>
        <begin position="330"/>
        <end position="450"/>
    </location>
</feature>
<evidence type="ECO:0000256" key="3">
    <source>
        <dbReference type="ARBA" id="ARBA00022960"/>
    </source>
</evidence>
<dbReference type="InterPro" id="IPR022029">
    <property type="entry name" value="YoaR-like_PG-bd"/>
</dbReference>
<evidence type="ECO:0000256" key="5">
    <source>
        <dbReference type="ARBA" id="ARBA00023316"/>
    </source>
</evidence>
<dbReference type="CDD" id="cd16913">
    <property type="entry name" value="YkuD_like"/>
    <property type="match status" value="1"/>
</dbReference>
<protein>
    <submittedName>
        <fullName evidence="9">Uncharacterized vancomycin resistance protein</fullName>
    </submittedName>
</protein>
<evidence type="ECO:0000256" key="2">
    <source>
        <dbReference type="ARBA" id="ARBA00022679"/>
    </source>
</evidence>
<dbReference type="STRING" id="1122949.GCA_000378725_01437"/>
<dbReference type="Pfam" id="PF12229">
    <property type="entry name" value="PG_binding_4"/>
    <property type="match status" value="2"/>
</dbReference>
<dbReference type="Gene3D" id="3.10.20.800">
    <property type="match status" value="1"/>
</dbReference>
<dbReference type="UniPathway" id="UPA00219"/>
<dbReference type="PANTHER" id="PTHR30582">
    <property type="entry name" value="L,D-TRANSPEPTIDASE"/>
    <property type="match status" value="1"/>
</dbReference>
<dbReference type="SUPFAM" id="SSF141523">
    <property type="entry name" value="L,D-transpeptidase catalytic domain-like"/>
    <property type="match status" value="1"/>
</dbReference>
<sequence>MKKALKFILGLILILLIGIYFFGAYFYRSYFLPKTIVNGKDLSLTKKSDLYDNYNGIWKDYKINIISRDGKEDLDVSKFDYKDELLPNQDIKQPSFYWFLQSLYKKEYELKHRATYDISKFDQSVDDLKIVKNQNTPPQDAKIVYENNNFKIEDEVLGNTVDVSKLKSSIMKHLKDENKDVNLEKENIYYMPKIKSDDKGLLSLLNEYKSLFKLKIIYNFQDRKETLTGQDLIKLFHRTEDMKLVPDDAKVKNYIKSLALKYDTFKGTRDFNATGIGLVRVQGGIYGWSTERKKTSEELIKALNERKDKELTPVYRTVAVNRAVNDLGNSYIEVDLARQNAWLYKDGKLILETKIVTGNPGENNATPTGTHKIWSRERDRFLTGDNYRSHVNYWLPITWTGVGLHDASWRSSFGGNIYMTGGSHGCINIPPSVMPKLFDNTFVGMPVVIYDSRTQKIS</sequence>
<dbReference type="RefSeq" id="WP_019035085.1">
    <property type="nucleotide sequence ID" value="NZ_UGSZ01000001.1"/>
</dbReference>
<dbReference type="GO" id="GO:0008360">
    <property type="term" value="P:regulation of cell shape"/>
    <property type="evidence" value="ECO:0007669"/>
    <property type="project" value="UniProtKB-UniRule"/>
</dbReference>
<evidence type="ECO:0000256" key="1">
    <source>
        <dbReference type="ARBA" id="ARBA00004752"/>
    </source>
</evidence>
<dbReference type="EMBL" id="UGSZ01000001">
    <property type="protein sequence ID" value="SUB57684.1"/>
    <property type="molecule type" value="Genomic_DNA"/>
</dbReference>
<dbReference type="GO" id="GO:0005576">
    <property type="term" value="C:extracellular region"/>
    <property type="evidence" value="ECO:0007669"/>
    <property type="project" value="TreeGrafter"/>
</dbReference>
<dbReference type="InterPro" id="IPR050979">
    <property type="entry name" value="LD-transpeptidase"/>
</dbReference>
<keyword evidence="7" id="KW-0812">Transmembrane</keyword>
<dbReference type="AlphaFoldDB" id="A0A379C627"/>
<evidence type="ECO:0000256" key="6">
    <source>
        <dbReference type="PROSITE-ProRule" id="PRU01373"/>
    </source>
</evidence>
<dbReference type="PROSITE" id="PS52029">
    <property type="entry name" value="LD_TPASE"/>
    <property type="match status" value="1"/>
</dbReference>
<dbReference type="Proteomes" id="UP000255517">
    <property type="component" value="Unassembled WGS sequence"/>
</dbReference>
<keyword evidence="3 6" id="KW-0133">Cell shape</keyword>
<keyword evidence="2" id="KW-0808">Transferase</keyword>
<evidence type="ECO:0000256" key="4">
    <source>
        <dbReference type="ARBA" id="ARBA00022984"/>
    </source>
</evidence>
<feature type="active site" description="Nucleophile" evidence="6">
    <location>
        <position position="426"/>
    </location>
</feature>
<reference evidence="9 10" key="1">
    <citation type="submission" date="2018-06" db="EMBL/GenBank/DDBJ databases">
        <authorList>
            <consortium name="Pathogen Informatics"/>
            <person name="Doyle S."/>
        </authorList>
    </citation>
    <scope>NUCLEOTIDE SEQUENCE [LARGE SCALE GENOMIC DNA]</scope>
    <source>
        <strain evidence="9 10">NCTC13149</strain>
    </source>
</reference>
<evidence type="ECO:0000256" key="7">
    <source>
        <dbReference type="SAM" id="Phobius"/>
    </source>
</evidence>
<dbReference type="Gene3D" id="2.40.440.10">
    <property type="entry name" value="L,D-transpeptidase catalytic domain-like"/>
    <property type="match status" value="1"/>
</dbReference>
<feature type="transmembrane region" description="Helical" evidence="7">
    <location>
        <begin position="7"/>
        <end position="27"/>
    </location>
</feature>
<evidence type="ECO:0000259" key="8">
    <source>
        <dbReference type="PROSITE" id="PS52029"/>
    </source>
</evidence>
<dbReference type="OrthoDB" id="3176960at2"/>
<dbReference type="SUPFAM" id="SSF143985">
    <property type="entry name" value="L,D-transpeptidase pre-catalytic domain-like"/>
    <property type="match status" value="1"/>
</dbReference>
<evidence type="ECO:0000313" key="10">
    <source>
        <dbReference type="Proteomes" id="UP000255517"/>
    </source>
</evidence>
<evidence type="ECO:0000313" key="9">
    <source>
        <dbReference type="EMBL" id="SUB57684.1"/>
    </source>
</evidence>
<dbReference type="GO" id="GO:0071972">
    <property type="term" value="F:peptidoglycan L,D-transpeptidase activity"/>
    <property type="evidence" value="ECO:0007669"/>
    <property type="project" value="TreeGrafter"/>
</dbReference>
<dbReference type="InterPro" id="IPR038063">
    <property type="entry name" value="Transpep_catalytic_dom"/>
</dbReference>
<organism evidence="9 10">
    <name type="scientific">Peptoniphilus lacrimalis</name>
    <dbReference type="NCBI Taxonomy" id="33031"/>
    <lineage>
        <taxon>Bacteria</taxon>
        <taxon>Bacillati</taxon>
        <taxon>Bacillota</taxon>
        <taxon>Tissierellia</taxon>
        <taxon>Tissierellales</taxon>
        <taxon>Peptoniphilaceae</taxon>
        <taxon>Peptoniphilus</taxon>
    </lineage>
</organism>